<evidence type="ECO:0000256" key="1">
    <source>
        <dbReference type="ARBA" id="ARBA00022676"/>
    </source>
</evidence>
<evidence type="ECO:0000313" key="5">
    <source>
        <dbReference type="Proteomes" id="UP001556617"/>
    </source>
</evidence>
<dbReference type="Gene3D" id="3.40.50.2000">
    <property type="entry name" value="Glycogen Phosphorylase B"/>
    <property type="match status" value="2"/>
</dbReference>
<comment type="caution">
    <text evidence="4">The sequence shown here is derived from an EMBL/GenBank/DDBJ whole genome shotgun (WGS) entry which is preliminary data.</text>
</comment>
<dbReference type="PANTHER" id="PTHR12526:SF629">
    <property type="entry name" value="TEICHURONIC ACID BIOSYNTHESIS GLYCOSYLTRANSFERASE TUAH-RELATED"/>
    <property type="match status" value="1"/>
</dbReference>
<proteinExistence type="predicted"/>
<name>A0ABV3S4V7_9LACO</name>
<dbReference type="SUPFAM" id="SSF53756">
    <property type="entry name" value="UDP-Glycosyltransferase/glycogen phosphorylase"/>
    <property type="match status" value="1"/>
</dbReference>
<organism evidence="4 5">
    <name type="scientific">Leuconostoc aquikimchii</name>
    <dbReference type="NCBI Taxonomy" id="3236804"/>
    <lineage>
        <taxon>Bacteria</taxon>
        <taxon>Bacillati</taxon>
        <taxon>Bacillota</taxon>
        <taxon>Bacilli</taxon>
        <taxon>Lactobacillales</taxon>
        <taxon>Lactobacillaceae</taxon>
        <taxon>Leuconostoc</taxon>
    </lineage>
</organism>
<keyword evidence="5" id="KW-1185">Reference proteome</keyword>
<dbReference type="Proteomes" id="UP001556617">
    <property type="component" value="Unassembled WGS sequence"/>
</dbReference>
<keyword evidence="1 4" id="KW-0328">Glycosyltransferase</keyword>
<keyword evidence="2 4" id="KW-0808">Transferase</keyword>
<dbReference type="RefSeq" id="WP_367975228.1">
    <property type="nucleotide sequence ID" value="NZ_JBFPEQ010000001.1"/>
</dbReference>
<dbReference type="EC" id="2.4.-.-" evidence="4"/>
<evidence type="ECO:0000256" key="2">
    <source>
        <dbReference type="ARBA" id="ARBA00022679"/>
    </source>
</evidence>
<protein>
    <submittedName>
        <fullName evidence="4">Glycosyltransferase</fullName>
        <ecNumber evidence="4">2.4.-.-</ecNumber>
    </submittedName>
</protein>
<accession>A0ABV3S4V7</accession>
<dbReference type="EMBL" id="JBFPER010000001">
    <property type="protein sequence ID" value="MEX0381473.1"/>
    <property type="molecule type" value="Genomic_DNA"/>
</dbReference>
<gene>
    <name evidence="4" type="ORF">AB3K24_09045</name>
</gene>
<evidence type="ECO:0000259" key="3">
    <source>
        <dbReference type="Pfam" id="PF00534"/>
    </source>
</evidence>
<reference evidence="4 5" key="1">
    <citation type="submission" date="2024-07" db="EMBL/GenBank/DDBJ databases">
        <authorList>
            <person name="Yun M."/>
        </authorList>
    </citation>
    <scope>NUCLEOTIDE SEQUENCE [LARGE SCALE GENOMIC DNA]</scope>
    <source>
        <strain evidence="4 5">MS01</strain>
    </source>
</reference>
<feature type="domain" description="Glycosyl transferase family 1" evidence="3">
    <location>
        <begin position="297"/>
        <end position="439"/>
    </location>
</feature>
<dbReference type="Pfam" id="PF00534">
    <property type="entry name" value="Glycos_transf_1"/>
    <property type="match status" value="1"/>
</dbReference>
<dbReference type="InterPro" id="IPR001296">
    <property type="entry name" value="Glyco_trans_1"/>
</dbReference>
<dbReference type="GO" id="GO:0016757">
    <property type="term" value="F:glycosyltransferase activity"/>
    <property type="evidence" value="ECO:0007669"/>
    <property type="project" value="UniProtKB-KW"/>
</dbReference>
<dbReference type="PANTHER" id="PTHR12526">
    <property type="entry name" value="GLYCOSYLTRANSFERASE"/>
    <property type="match status" value="1"/>
</dbReference>
<sequence>MNFFVNKSMGHGNSGVEHAQFYRAERFREKNIPFKLIFTDRLPQLHQHMKEWHIAESEVIGIYDYFLSDDPDNYLQVGEQHTHDFYEEVLWDTTDTQRLIRRQATGHYTETVQRRKQYLKEKNVYRIEDDRVILDNGRHKISWHYRNEGSRGKRATNIRVDNFRGKHYLFTTFEELLDFFFLELQRRFEDNVYIIDRGSENEETLIRMKQQGIPLKIVDVVHAAHFVAWDAAHPLWNNYYQYMFDHFNDINLIVVATQLQREAMISQLTAIGMIDVSKKIIAIAVGGVSSPALITPKKWDGETIQFVTASRLHPEKHIIHIIQAISQLRLQGMSATLAIYGAGSEEKQLISYIASLNLSQFIQLKGLSQNMIQDMQAYDVFVSASYSEGFGLTYIEAISNAMPIATYANLYGAQTLVRDGVNGHLATFGPKNTDEVANVKQLMDAMRRVCDHYDELSVGAAEVAKQFSNEIIADQWQKVIVKLL</sequence>
<evidence type="ECO:0000313" key="4">
    <source>
        <dbReference type="EMBL" id="MEX0381473.1"/>
    </source>
</evidence>